<accession>A0AAJ6FTM4</accession>
<gene>
    <name evidence="3" type="ORF">Lani381_0550</name>
    <name evidence="4" type="ORF">QFF56_07135</name>
</gene>
<evidence type="ECO:0000313" key="4">
    <source>
        <dbReference type="EMBL" id="WHQ79727.1"/>
    </source>
</evidence>
<reference evidence="4" key="2">
    <citation type="submission" date="2023-04" db="EMBL/GenBank/DDBJ databases">
        <title>Four porcine-derived lactic acid bacteria strains analyses and their evaluation as potential probiotics based on genomics.</title>
        <authorList>
            <person name="Niu D."/>
        </authorList>
    </citation>
    <scope>NUCLEOTIDE SEQUENCE</scope>
    <source>
        <strain evidence="4">ZSB1</strain>
    </source>
</reference>
<feature type="signal peptide" evidence="2">
    <location>
        <begin position="1"/>
        <end position="19"/>
    </location>
</feature>
<dbReference type="EMBL" id="CP123751">
    <property type="protein sequence ID" value="WHQ79727.1"/>
    <property type="molecule type" value="Genomic_DNA"/>
</dbReference>
<evidence type="ECO:0008006" key="7">
    <source>
        <dbReference type="Google" id="ProtNLM"/>
    </source>
</evidence>
<sequence length="140" mass="15682">MAKKWSIFLLIATMISVLSGCGNSSAPKREQHTSRSEKVFKSKPEDTSKEKRIIKLYAQRGIKVDISPFKAGYQVIPRDGSLLGNLRNNDKDGYIQNQLVPISKIISQESNAKIYLKANDPNNVLLAVCNNGEIEYTLLR</sequence>
<dbReference type="Proteomes" id="UP000027129">
    <property type="component" value="Unassembled WGS sequence"/>
</dbReference>
<keyword evidence="5" id="KW-1185">Reference proteome</keyword>
<organism evidence="4 6">
    <name type="scientific">Ligilactobacillus animalis</name>
    <dbReference type="NCBI Taxonomy" id="1605"/>
    <lineage>
        <taxon>Bacteria</taxon>
        <taxon>Bacillati</taxon>
        <taxon>Bacillota</taxon>
        <taxon>Bacilli</taxon>
        <taxon>Lactobacillales</taxon>
        <taxon>Lactobacillaceae</taxon>
        <taxon>Ligilactobacillus</taxon>
    </lineage>
</organism>
<evidence type="ECO:0000256" key="2">
    <source>
        <dbReference type="SAM" id="SignalP"/>
    </source>
</evidence>
<evidence type="ECO:0000313" key="6">
    <source>
        <dbReference type="Proteomes" id="UP001238155"/>
    </source>
</evidence>
<evidence type="ECO:0000313" key="3">
    <source>
        <dbReference type="EMBL" id="KDA46530.1"/>
    </source>
</evidence>
<name>A0AAJ6FTM4_9LACO</name>
<evidence type="ECO:0000256" key="1">
    <source>
        <dbReference type="SAM" id="MobiDB-lite"/>
    </source>
</evidence>
<dbReference type="AlphaFoldDB" id="A0AAJ6FTM4"/>
<keyword evidence="2" id="KW-0732">Signal</keyword>
<reference evidence="3 5" key="1">
    <citation type="submission" date="2014-04" db="EMBL/GenBank/DDBJ databases">
        <title>Draft Genome Sequence of Lactobacillus animalis 381-IL-28.</title>
        <authorList>
            <person name="Sturino J.M."/>
            <person name="Rajendran M."/>
            <person name="Altermann E."/>
        </authorList>
    </citation>
    <scope>NUCLEOTIDE SEQUENCE [LARGE SCALE GENOMIC DNA]</scope>
    <source>
        <strain evidence="3 5">381-IL-28</strain>
    </source>
</reference>
<proteinExistence type="predicted"/>
<dbReference type="RefSeq" id="WP_035447520.1">
    <property type="nucleotide sequence ID" value="NZ_CABIZJ010000001.1"/>
</dbReference>
<feature type="region of interest" description="Disordered" evidence="1">
    <location>
        <begin position="22"/>
        <end position="46"/>
    </location>
</feature>
<feature type="compositionally biased region" description="Basic and acidic residues" evidence="1">
    <location>
        <begin position="27"/>
        <end position="46"/>
    </location>
</feature>
<dbReference type="PROSITE" id="PS51257">
    <property type="entry name" value="PROKAR_LIPOPROTEIN"/>
    <property type="match status" value="1"/>
</dbReference>
<feature type="chain" id="PRO_5042520015" description="Lipoprotein" evidence="2">
    <location>
        <begin position="20"/>
        <end position="140"/>
    </location>
</feature>
<evidence type="ECO:0000313" key="5">
    <source>
        <dbReference type="Proteomes" id="UP000027129"/>
    </source>
</evidence>
<dbReference type="EMBL" id="JMHU01000004">
    <property type="protein sequence ID" value="KDA46530.1"/>
    <property type="molecule type" value="Genomic_DNA"/>
</dbReference>
<protein>
    <recommendedName>
        <fullName evidence="7">Lipoprotein</fullName>
    </recommendedName>
</protein>
<dbReference type="Proteomes" id="UP001238155">
    <property type="component" value="Chromosome"/>
</dbReference>